<comment type="similarity">
    <text evidence="2">Belongs to the monovalent cation:proton antiporter 2 (CPA2) transporter (TC 2.A.37) family.</text>
</comment>
<feature type="transmembrane region" description="Helical" evidence="11">
    <location>
        <begin position="291"/>
        <end position="311"/>
    </location>
</feature>
<organism evidence="13 14">
    <name type="scientific">Secundilactobacillus malefermentans</name>
    <dbReference type="NCBI Taxonomy" id="176292"/>
    <lineage>
        <taxon>Bacteria</taxon>
        <taxon>Bacillati</taxon>
        <taxon>Bacillota</taxon>
        <taxon>Bacilli</taxon>
        <taxon>Lactobacillales</taxon>
        <taxon>Lactobacillaceae</taxon>
        <taxon>Secundilactobacillus</taxon>
    </lineage>
</organism>
<dbReference type="Gene3D" id="1.20.1530.20">
    <property type="match status" value="1"/>
</dbReference>
<comment type="caution">
    <text evidence="13">The sequence shown here is derived from an EMBL/GenBank/DDBJ whole genome shotgun (WGS) entry which is preliminary data.</text>
</comment>
<reference evidence="13 14" key="1">
    <citation type="journal article" date="2019" name="Appl. Microbiol. Biotechnol.">
        <title>Uncovering carbohydrate metabolism through a genotype-phenotype association study of 56 lactic acid bacteria genomes.</title>
        <authorList>
            <person name="Buron-Moles G."/>
            <person name="Chailyan A."/>
            <person name="Dolejs I."/>
            <person name="Forster J."/>
            <person name="Miks M.H."/>
        </authorList>
    </citation>
    <scope>NUCLEOTIDE SEQUENCE [LARGE SCALE GENOMIC DNA]</scope>
    <source>
        <strain evidence="13 14">ATCC 49373</strain>
    </source>
</reference>
<dbReference type="Proteomes" id="UP000294854">
    <property type="component" value="Unassembled WGS sequence"/>
</dbReference>
<evidence type="ECO:0000256" key="8">
    <source>
        <dbReference type="ARBA" id="ARBA00023065"/>
    </source>
</evidence>
<feature type="transmembrane region" description="Helical" evidence="11">
    <location>
        <begin position="216"/>
        <end position="247"/>
    </location>
</feature>
<dbReference type="InterPro" id="IPR038770">
    <property type="entry name" value="Na+/solute_symporter_sf"/>
</dbReference>
<evidence type="ECO:0000256" key="4">
    <source>
        <dbReference type="ARBA" id="ARBA00022449"/>
    </source>
</evidence>
<feature type="transmembrane region" description="Helical" evidence="11">
    <location>
        <begin position="85"/>
        <end position="108"/>
    </location>
</feature>
<feature type="transmembrane region" description="Helical" evidence="11">
    <location>
        <begin position="114"/>
        <end position="132"/>
    </location>
</feature>
<feature type="transmembrane region" description="Helical" evidence="11">
    <location>
        <begin position="267"/>
        <end position="286"/>
    </location>
</feature>
<dbReference type="GO" id="GO:0016020">
    <property type="term" value="C:membrane"/>
    <property type="evidence" value="ECO:0007669"/>
    <property type="project" value="UniProtKB-SubCell"/>
</dbReference>
<evidence type="ECO:0000256" key="1">
    <source>
        <dbReference type="ARBA" id="ARBA00004141"/>
    </source>
</evidence>
<dbReference type="STRING" id="1122149.FD44_GL001610"/>
<dbReference type="EMBL" id="PUFO01000101">
    <property type="protein sequence ID" value="TDG71998.1"/>
    <property type="molecule type" value="Genomic_DNA"/>
</dbReference>
<dbReference type="AlphaFoldDB" id="A0A4R5NEL6"/>
<keyword evidence="5 11" id="KW-0812">Transmembrane</keyword>
<evidence type="ECO:0000256" key="2">
    <source>
        <dbReference type="ARBA" id="ARBA00005551"/>
    </source>
</evidence>
<evidence type="ECO:0000256" key="3">
    <source>
        <dbReference type="ARBA" id="ARBA00022448"/>
    </source>
</evidence>
<evidence type="ECO:0000256" key="10">
    <source>
        <dbReference type="ARBA" id="ARBA00023201"/>
    </source>
</evidence>
<sequence length="387" mass="41067">MHEIGILCLILIATTTISHFFTRFKIPAVVGQLLIGILLGPALIGWIQPSEFISLFSEIGVIILMFTAGLESNLSLLKKYFKPSLMVAILGVVFPVAAIYLFSLLFHIGQSESIFIGVIFAATSVSISVAVLKELNGLTGKVGATILGAAVVDDVLAVVILSVMTSLGSNQAGTGLLLKSVEQIAYFIAIYFIVKFCAPFIAKLGLKLFVPMSETIVALILCFGMAYIADLVGLSSVVGAFFAGIAISQTRVKNLVKQSIESIGEAIFIPVFFVSIGLSISFNGLVGQIGFILILTILAILTKLLGAGMGAKLSGYTLPESYIVGAGMVSRGEMALIIAQIGFESKLIGSTYYASIITVIILTTIVAPFLLKHAFSIQKRSINPTQK</sequence>
<evidence type="ECO:0000256" key="6">
    <source>
        <dbReference type="ARBA" id="ARBA00022989"/>
    </source>
</evidence>
<keyword evidence="8" id="KW-0406">Ion transport</keyword>
<feature type="transmembrane region" description="Helical" evidence="11">
    <location>
        <begin position="352"/>
        <end position="371"/>
    </location>
</feature>
<dbReference type="InterPro" id="IPR006153">
    <property type="entry name" value="Cation/H_exchanger_TM"/>
</dbReference>
<feature type="transmembrane region" description="Helical" evidence="11">
    <location>
        <begin position="53"/>
        <end position="73"/>
    </location>
</feature>
<evidence type="ECO:0000256" key="9">
    <source>
        <dbReference type="ARBA" id="ARBA00023136"/>
    </source>
</evidence>
<dbReference type="GO" id="GO:0015297">
    <property type="term" value="F:antiporter activity"/>
    <property type="evidence" value="ECO:0007669"/>
    <property type="project" value="UniProtKB-KW"/>
</dbReference>
<dbReference type="RefSeq" id="WP_010620757.1">
    <property type="nucleotide sequence ID" value="NZ_PUFO01000101.1"/>
</dbReference>
<keyword evidence="6 11" id="KW-1133">Transmembrane helix</keyword>
<feature type="transmembrane region" description="Helical" evidence="11">
    <location>
        <begin position="6"/>
        <end position="22"/>
    </location>
</feature>
<feature type="transmembrane region" description="Helical" evidence="11">
    <location>
        <begin position="144"/>
        <end position="164"/>
    </location>
</feature>
<evidence type="ECO:0000256" key="5">
    <source>
        <dbReference type="ARBA" id="ARBA00022692"/>
    </source>
</evidence>
<protein>
    <recommendedName>
        <fullName evidence="12">Cation/H+ exchanger transmembrane domain-containing protein</fullName>
    </recommendedName>
</protein>
<evidence type="ECO:0000313" key="13">
    <source>
        <dbReference type="EMBL" id="TDG71998.1"/>
    </source>
</evidence>
<dbReference type="GO" id="GO:0006814">
    <property type="term" value="P:sodium ion transport"/>
    <property type="evidence" value="ECO:0007669"/>
    <property type="project" value="UniProtKB-KW"/>
</dbReference>
<keyword evidence="7" id="KW-0915">Sodium</keyword>
<comment type="subcellular location">
    <subcellularLocation>
        <location evidence="1">Membrane</location>
        <topology evidence="1">Multi-pass membrane protein</topology>
    </subcellularLocation>
</comment>
<name>A0A4R5NEL6_9LACO</name>
<feature type="domain" description="Cation/H+ exchanger transmembrane" evidence="12">
    <location>
        <begin position="11"/>
        <end position="373"/>
    </location>
</feature>
<keyword evidence="9 11" id="KW-0472">Membrane</keyword>
<feature type="transmembrane region" description="Helical" evidence="11">
    <location>
        <begin position="184"/>
        <end position="204"/>
    </location>
</feature>
<evidence type="ECO:0000259" key="12">
    <source>
        <dbReference type="Pfam" id="PF00999"/>
    </source>
</evidence>
<dbReference type="Pfam" id="PF00999">
    <property type="entry name" value="Na_H_Exchanger"/>
    <property type="match status" value="1"/>
</dbReference>
<proteinExistence type="inferred from homology"/>
<evidence type="ECO:0000313" key="14">
    <source>
        <dbReference type="Proteomes" id="UP000294854"/>
    </source>
</evidence>
<keyword evidence="14" id="KW-1185">Reference proteome</keyword>
<evidence type="ECO:0000256" key="7">
    <source>
        <dbReference type="ARBA" id="ARBA00023053"/>
    </source>
</evidence>
<dbReference type="PANTHER" id="PTHR43562:SF3">
    <property type="entry name" value="SODIUM ION_PROTON EXCHANGER (EUROFUNG)"/>
    <property type="match status" value="1"/>
</dbReference>
<dbReference type="PANTHER" id="PTHR43562">
    <property type="entry name" value="NAPA-TYPE SODIUM/HYDROGEN ANTIPORTER"/>
    <property type="match status" value="1"/>
</dbReference>
<gene>
    <name evidence="13" type="ORF">C5L31_000366</name>
</gene>
<keyword evidence="3" id="KW-0813">Transport</keyword>
<accession>A0A4R5NEL6</accession>
<keyword evidence="4" id="KW-0050">Antiport</keyword>
<dbReference type="GO" id="GO:1902600">
    <property type="term" value="P:proton transmembrane transport"/>
    <property type="evidence" value="ECO:0007669"/>
    <property type="project" value="InterPro"/>
</dbReference>
<keyword evidence="10" id="KW-0739">Sodium transport</keyword>
<feature type="transmembrane region" description="Helical" evidence="11">
    <location>
        <begin position="29"/>
        <end position="47"/>
    </location>
</feature>
<evidence type="ECO:0000256" key="11">
    <source>
        <dbReference type="SAM" id="Phobius"/>
    </source>
</evidence>